<gene>
    <name evidence="2" type="ORF">HBR001_LOCUS329</name>
</gene>
<protein>
    <recommendedName>
        <fullName evidence="4">RraA-like protein</fullName>
    </recommendedName>
</protein>
<evidence type="ECO:0000256" key="1">
    <source>
        <dbReference type="PIRSR" id="PIRSR605493-1"/>
    </source>
</evidence>
<dbReference type="GO" id="GO:0046872">
    <property type="term" value="F:metal ion binding"/>
    <property type="evidence" value="ECO:0007669"/>
    <property type="project" value="UniProtKB-KW"/>
</dbReference>
<keyword evidence="1" id="KW-0479">Metal-binding</keyword>
<feature type="binding site" evidence="1">
    <location>
        <begin position="105"/>
        <end position="108"/>
    </location>
    <ligand>
        <name>substrate</name>
    </ligand>
</feature>
<feature type="binding site" evidence="1">
    <location>
        <position position="128"/>
    </location>
    <ligand>
        <name>Mg(2+)</name>
        <dbReference type="ChEBI" id="CHEBI:18420"/>
    </ligand>
</feature>
<name>A0AAV0SWG7_HYABA</name>
<dbReference type="AlphaFoldDB" id="A0AAV0SWG7"/>
<dbReference type="InterPro" id="IPR005493">
    <property type="entry name" value="RraA/RraA-like"/>
</dbReference>
<dbReference type="Pfam" id="PF03737">
    <property type="entry name" value="RraA-like"/>
    <property type="match status" value="1"/>
</dbReference>
<accession>A0AAV0SWG7</accession>
<dbReference type="GO" id="GO:0008948">
    <property type="term" value="F:oxaloacetate decarboxylase activity"/>
    <property type="evidence" value="ECO:0007669"/>
    <property type="project" value="TreeGrafter"/>
</dbReference>
<evidence type="ECO:0008006" key="4">
    <source>
        <dbReference type="Google" id="ProtNLM"/>
    </source>
</evidence>
<dbReference type="PANTHER" id="PTHR33254">
    <property type="entry name" value="4-HYDROXY-4-METHYL-2-OXOGLUTARATE ALDOLASE 3-RELATED"/>
    <property type="match status" value="1"/>
</dbReference>
<dbReference type="Proteomes" id="UP001162031">
    <property type="component" value="Unassembled WGS sequence"/>
</dbReference>
<dbReference type="CDD" id="cd16841">
    <property type="entry name" value="RraA_family"/>
    <property type="match status" value="1"/>
</dbReference>
<feature type="binding site" evidence="1">
    <location>
        <position position="127"/>
    </location>
    <ligand>
        <name>substrate</name>
    </ligand>
</feature>
<keyword evidence="3" id="KW-1185">Reference proteome</keyword>
<evidence type="ECO:0000313" key="2">
    <source>
        <dbReference type="EMBL" id="CAI5709708.1"/>
    </source>
</evidence>
<dbReference type="SUPFAM" id="SSF89562">
    <property type="entry name" value="RraA-like"/>
    <property type="match status" value="1"/>
</dbReference>
<dbReference type="PANTHER" id="PTHR33254:SF4">
    <property type="entry name" value="4-HYDROXY-4-METHYL-2-OXOGLUTARATE ALDOLASE 3-RELATED"/>
    <property type="match status" value="1"/>
</dbReference>
<dbReference type="InterPro" id="IPR036704">
    <property type="entry name" value="RraA/RraA-like_sf"/>
</dbReference>
<proteinExistence type="predicted"/>
<reference evidence="2" key="1">
    <citation type="submission" date="2022-12" db="EMBL/GenBank/DDBJ databases">
        <authorList>
            <person name="Webb A."/>
        </authorList>
    </citation>
    <scope>NUCLEOTIDE SEQUENCE</scope>
    <source>
        <strain evidence="2">Hp1</strain>
    </source>
</reference>
<organism evidence="2 3">
    <name type="scientific">Hyaloperonospora brassicae</name>
    <name type="common">Brassica downy mildew</name>
    <name type="synonym">Peronospora brassicae</name>
    <dbReference type="NCBI Taxonomy" id="162125"/>
    <lineage>
        <taxon>Eukaryota</taxon>
        <taxon>Sar</taxon>
        <taxon>Stramenopiles</taxon>
        <taxon>Oomycota</taxon>
        <taxon>Peronosporomycetes</taxon>
        <taxon>Peronosporales</taxon>
        <taxon>Peronosporaceae</taxon>
        <taxon>Hyaloperonospora</taxon>
    </lineage>
</organism>
<comment type="caution">
    <text evidence="2">The sequence shown here is derived from an EMBL/GenBank/DDBJ whole genome shotgun (WGS) entry which is preliminary data.</text>
</comment>
<evidence type="ECO:0000313" key="3">
    <source>
        <dbReference type="Proteomes" id="UP001162031"/>
    </source>
</evidence>
<dbReference type="Gene3D" id="3.50.30.40">
    <property type="entry name" value="Ribonuclease E inhibitor RraA/RraA-like"/>
    <property type="match status" value="1"/>
</dbReference>
<dbReference type="EMBL" id="CANTFL010000037">
    <property type="protein sequence ID" value="CAI5709708.1"/>
    <property type="molecule type" value="Genomic_DNA"/>
</dbReference>
<comment type="cofactor">
    <cofactor evidence="1">
        <name>Mg(2+)</name>
        <dbReference type="ChEBI" id="CHEBI:18420"/>
    </cofactor>
</comment>
<keyword evidence="1" id="KW-0460">Magnesium</keyword>
<sequence>MATSVLEAQQRLSTLSVCAIADAMAKLQIHSHLVDVLPVPSSLSSSSSSSSFLTTNICGSAFTVQLVPATGASVKKQSFHYVDKTASGQVIVISAPSGSTSGVFGGLLAAAAKARGAVAVVTDGRVRDVQELSAMDFPAFSCGTSVHGQQGATTVADVNCPIVVAGCVVRPNDIIRGDVNGVLVVPIERAEEVAAMAARIEQQDDHVAKAVKQGSGLQESFRRFRSKL</sequence>
<dbReference type="GO" id="GO:0047443">
    <property type="term" value="F:4-hydroxy-4-methyl-2-oxoglutarate aldolase activity"/>
    <property type="evidence" value="ECO:0007669"/>
    <property type="project" value="TreeGrafter"/>
</dbReference>